<feature type="transmembrane region" description="Helical" evidence="2">
    <location>
        <begin position="188"/>
        <end position="211"/>
    </location>
</feature>
<evidence type="ECO:0000256" key="1">
    <source>
        <dbReference type="SAM" id="MobiDB-lite"/>
    </source>
</evidence>
<reference evidence="3" key="1">
    <citation type="submission" date="2015-10" db="EMBL/GenBank/DDBJ databases">
        <authorList>
            <person name="Regsiter A."/>
            <person name="william w."/>
        </authorList>
    </citation>
    <scope>NUCLEOTIDE SEQUENCE</scope>
    <source>
        <strain evidence="3">Montdore</strain>
    </source>
</reference>
<dbReference type="GO" id="GO:0005886">
    <property type="term" value="C:plasma membrane"/>
    <property type="evidence" value="ECO:0007669"/>
    <property type="project" value="InterPro"/>
</dbReference>
<keyword evidence="2" id="KW-0812">Transmembrane</keyword>
<keyword evidence="2" id="KW-0472">Membrane</keyword>
<dbReference type="PANTHER" id="PTHR28019:SF3">
    <property type="entry name" value="INTEGRAL MEMBRANE PROTEIN (AFU_ORTHOLOGUE AFUA_6G07470)"/>
    <property type="match status" value="1"/>
</dbReference>
<dbReference type="AlphaFoldDB" id="A0A292PTJ0"/>
<dbReference type="InterPro" id="IPR052413">
    <property type="entry name" value="SUR7_domain"/>
</dbReference>
<feature type="transmembrane region" description="Helical" evidence="2">
    <location>
        <begin position="156"/>
        <end position="176"/>
    </location>
</feature>
<name>A0A292PTJ0_9PEZI</name>
<dbReference type="GO" id="GO:0051285">
    <property type="term" value="C:cell cortex of cell tip"/>
    <property type="evidence" value="ECO:0007669"/>
    <property type="project" value="TreeGrafter"/>
</dbReference>
<dbReference type="InterPro" id="IPR009571">
    <property type="entry name" value="SUR7/Rim9-like_fungi"/>
</dbReference>
<feature type="transmembrane region" description="Helical" evidence="2">
    <location>
        <begin position="232"/>
        <end position="252"/>
    </location>
</feature>
<evidence type="ECO:0000256" key="2">
    <source>
        <dbReference type="SAM" id="Phobius"/>
    </source>
</evidence>
<keyword evidence="4" id="KW-1185">Reference proteome</keyword>
<evidence type="ECO:0000313" key="4">
    <source>
        <dbReference type="Proteomes" id="UP001412239"/>
    </source>
</evidence>
<proteinExistence type="predicted"/>
<keyword evidence="2" id="KW-1133">Transmembrane helix</keyword>
<organism evidence="3 4">
    <name type="scientific">Tuber aestivum</name>
    <name type="common">summer truffle</name>
    <dbReference type="NCBI Taxonomy" id="59557"/>
    <lineage>
        <taxon>Eukaryota</taxon>
        <taxon>Fungi</taxon>
        <taxon>Dikarya</taxon>
        <taxon>Ascomycota</taxon>
        <taxon>Pezizomycotina</taxon>
        <taxon>Pezizomycetes</taxon>
        <taxon>Pezizales</taxon>
        <taxon>Tuberaceae</taxon>
        <taxon>Tuber</taxon>
    </lineage>
</organism>
<feature type="region of interest" description="Disordered" evidence="1">
    <location>
        <begin position="295"/>
        <end position="321"/>
    </location>
</feature>
<dbReference type="Proteomes" id="UP001412239">
    <property type="component" value="Unassembled WGS sequence"/>
</dbReference>
<dbReference type="Pfam" id="PF06687">
    <property type="entry name" value="SUR7"/>
    <property type="match status" value="1"/>
</dbReference>
<dbReference type="EMBL" id="LN891069">
    <property type="protein sequence ID" value="CUS09793.1"/>
    <property type="molecule type" value="Genomic_DNA"/>
</dbReference>
<dbReference type="PANTHER" id="PTHR28019">
    <property type="entry name" value="CELL MEMBRANE PROTEIN YLR413W-RELATED"/>
    <property type="match status" value="1"/>
</dbReference>
<evidence type="ECO:0000313" key="3">
    <source>
        <dbReference type="EMBL" id="CUS09793.1"/>
    </source>
</evidence>
<gene>
    <name evidence="3" type="ORF">GSTUAT00006083001</name>
</gene>
<dbReference type="GO" id="GO:0031505">
    <property type="term" value="P:fungal-type cell wall organization"/>
    <property type="evidence" value="ECO:0007669"/>
    <property type="project" value="TreeGrafter"/>
</dbReference>
<accession>A0A292PTJ0</accession>
<protein>
    <submittedName>
        <fullName evidence="3">Uncharacterized protein</fullName>
    </submittedName>
</protein>
<feature type="transmembrane region" description="Helical" evidence="2">
    <location>
        <begin position="6"/>
        <end position="29"/>
    </location>
</feature>
<sequence length="321" mass="34698">MGKAGRFACILTPMLLTLASLFCVVIVMIGGTNKSSGPISGLYFLRIDTRFIDTPENMDLIPGTDWDDQLLKSGFNTTAGDLGLADYYTSSLWNYCSGKALDGDKWEITDCGKPSANYAFDPIRILDVEAEGKGVDFPDSVKKVSKAVNAASKVMIAMYVLGMVTTVVTFAVGWFGLLSRWGSCVTTIFADIAFFFLLTASIISTALYVSIREAFNKALKDFSVNAQINRQMFTITWLAVAFSFGACLFWMFSTCCCSGRRSRIMGTDHKGKGKSISPIGGAKAGYERIAAPYQGGSGPGTKPMSEVGKKQGAGFEPFRHA</sequence>